<reference evidence="3" key="1">
    <citation type="submission" date="2016-06" db="UniProtKB">
        <authorList>
            <consortium name="WormBaseParasite"/>
        </authorList>
    </citation>
    <scope>IDENTIFICATION</scope>
</reference>
<sequence length="101" mass="11385">MWKESPPYCDCRLPKLRIENVGSSLWRVYVHDSKGEPVIEEDDEKEVELSISLKYRLMNGYEMASGLVFYQNEGTANEADGIAVCEQGMILATADCVHTIP</sequence>
<dbReference type="AlphaFoldDB" id="A0A183J4R1"/>
<keyword evidence="2" id="KW-1185">Reference proteome</keyword>
<dbReference type="EMBL" id="UZAM01014671">
    <property type="protein sequence ID" value="VDP35139.1"/>
    <property type="molecule type" value="Genomic_DNA"/>
</dbReference>
<evidence type="ECO:0000313" key="1">
    <source>
        <dbReference type="EMBL" id="VDP35139.1"/>
    </source>
</evidence>
<name>A0A183J4R1_9BILA</name>
<proteinExistence type="predicted"/>
<organism evidence="3">
    <name type="scientific">Soboliphyme baturini</name>
    <dbReference type="NCBI Taxonomy" id="241478"/>
    <lineage>
        <taxon>Eukaryota</taxon>
        <taxon>Metazoa</taxon>
        <taxon>Ecdysozoa</taxon>
        <taxon>Nematoda</taxon>
        <taxon>Enoplea</taxon>
        <taxon>Dorylaimia</taxon>
        <taxon>Dioctophymatida</taxon>
        <taxon>Dioctophymatoidea</taxon>
        <taxon>Soboliphymatidae</taxon>
        <taxon>Soboliphyme</taxon>
    </lineage>
</organism>
<gene>
    <name evidence="1" type="ORF">SBAD_LOCUS10859</name>
</gene>
<evidence type="ECO:0000313" key="3">
    <source>
        <dbReference type="WBParaSite" id="SBAD_0001123501-mRNA-1"/>
    </source>
</evidence>
<evidence type="ECO:0000313" key="2">
    <source>
        <dbReference type="Proteomes" id="UP000270296"/>
    </source>
</evidence>
<dbReference type="WBParaSite" id="SBAD_0001123501-mRNA-1">
    <property type="protein sequence ID" value="SBAD_0001123501-mRNA-1"/>
    <property type="gene ID" value="SBAD_0001123501"/>
</dbReference>
<protein>
    <submittedName>
        <fullName evidence="3">DOMON domain-containing protein</fullName>
    </submittedName>
</protein>
<reference evidence="1 2" key="2">
    <citation type="submission" date="2018-11" db="EMBL/GenBank/DDBJ databases">
        <authorList>
            <consortium name="Pathogen Informatics"/>
        </authorList>
    </citation>
    <scope>NUCLEOTIDE SEQUENCE [LARGE SCALE GENOMIC DNA]</scope>
</reference>
<accession>A0A183J4R1</accession>
<dbReference type="Proteomes" id="UP000270296">
    <property type="component" value="Unassembled WGS sequence"/>
</dbReference>